<dbReference type="InterPro" id="IPR050560">
    <property type="entry name" value="MYB_TF"/>
</dbReference>
<gene>
    <name evidence="10" type="primary">MYB44_7</name>
    <name evidence="10" type="ORF">CK203_099705</name>
</gene>
<name>A0A438FB66_VITVI</name>
<keyword evidence="4" id="KW-0238">DNA-binding</keyword>
<feature type="domain" description="HTH myb-type" evidence="9">
    <location>
        <begin position="153"/>
        <end position="207"/>
    </location>
</feature>
<dbReference type="InterPro" id="IPR009057">
    <property type="entry name" value="Homeodomain-like_sf"/>
</dbReference>
<comment type="subcellular location">
    <subcellularLocation>
        <location evidence="1">Nucleus</location>
    </subcellularLocation>
</comment>
<evidence type="ECO:0000259" key="8">
    <source>
        <dbReference type="PROSITE" id="PS50090"/>
    </source>
</evidence>
<dbReference type="AlphaFoldDB" id="A0A438FB66"/>
<keyword evidence="6" id="KW-0539">Nucleus</keyword>
<accession>A0A438FB66</accession>
<dbReference type="FunFam" id="1.10.10.60:FF:000060">
    <property type="entry name" value="MYB transcription factor"/>
    <property type="match status" value="1"/>
</dbReference>
<dbReference type="PROSITE" id="PS51294">
    <property type="entry name" value="HTH_MYB"/>
    <property type="match status" value="2"/>
</dbReference>
<dbReference type="GO" id="GO:0005634">
    <property type="term" value="C:nucleus"/>
    <property type="evidence" value="ECO:0007669"/>
    <property type="project" value="UniProtKB-SubCell"/>
</dbReference>
<dbReference type="PANTHER" id="PTHR45614">
    <property type="entry name" value="MYB PROTEIN-RELATED"/>
    <property type="match status" value="1"/>
</dbReference>
<dbReference type="InterPro" id="IPR017930">
    <property type="entry name" value="Myb_dom"/>
</dbReference>
<dbReference type="InterPro" id="IPR001005">
    <property type="entry name" value="SANT/Myb"/>
</dbReference>
<protein>
    <submittedName>
        <fullName evidence="10">Transcription factor MYB44</fullName>
    </submittedName>
</protein>
<feature type="domain" description="Myb-like" evidence="8">
    <location>
        <begin position="112"/>
        <end position="152"/>
    </location>
</feature>
<evidence type="ECO:0000259" key="9">
    <source>
        <dbReference type="PROSITE" id="PS51294"/>
    </source>
</evidence>
<dbReference type="GO" id="GO:0003677">
    <property type="term" value="F:DNA binding"/>
    <property type="evidence" value="ECO:0007669"/>
    <property type="project" value="UniProtKB-KW"/>
</dbReference>
<keyword evidence="3" id="KW-0805">Transcription regulation</keyword>
<dbReference type="FunFam" id="1.10.10.60:FF:000344">
    <property type="entry name" value="Transcription factor MYB44"/>
    <property type="match status" value="1"/>
</dbReference>
<evidence type="ECO:0000313" key="10">
    <source>
        <dbReference type="EMBL" id="RVW57222.1"/>
    </source>
</evidence>
<organism evidence="10 11">
    <name type="scientific">Vitis vinifera</name>
    <name type="common">Grape</name>
    <dbReference type="NCBI Taxonomy" id="29760"/>
    <lineage>
        <taxon>Eukaryota</taxon>
        <taxon>Viridiplantae</taxon>
        <taxon>Streptophyta</taxon>
        <taxon>Embryophyta</taxon>
        <taxon>Tracheophyta</taxon>
        <taxon>Spermatophyta</taxon>
        <taxon>Magnoliopsida</taxon>
        <taxon>eudicotyledons</taxon>
        <taxon>Gunneridae</taxon>
        <taxon>Pentapetalae</taxon>
        <taxon>rosids</taxon>
        <taxon>Vitales</taxon>
        <taxon>Vitaceae</taxon>
        <taxon>Viteae</taxon>
        <taxon>Vitis</taxon>
    </lineage>
</organism>
<evidence type="ECO:0000256" key="2">
    <source>
        <dbReference type="ARBA" id="ARBA00022737"/>
    </source>
</evidence>
<dbReference type="SUPFAM" id="SSF46689">
    <property type="entry name" value="Homeodomain-like"/>
    <property type="match status" value="1"/>
</dbReference>
<dbReference type="PANTHER" id="PTHR45614:SF190">
    <property type="entry name" value="TRANSCRIPTION FACTOR MYB44"/>
    <property type="match status" value="1"/>
</dbReference>
<dbReference type="Gene3D" id="1.10.10.60">
    <property type="entry name" value="Homeodomain-like"/>
    <property type="match status" value="2"/>
</dbReference>
<feature type="domain" description="Myb-like" evidence="8">
    <location>
        <begin position="153"/>
        <end position="203"/>
    </location>
</feature>
<proteinExistence type="predicted"/>
<reference evidence="10 11" key="1">
    <citation type="journal article" date="2018" name="PLoS Genet.">
        <title>Population sequencing reveals clonal diversity and ancestral inbreeding in the grapevine cultivar Chardonnay.</title>
        <authorList>
            <person name="Roach M.J."/>
            <person name="Johnson D.L."/>
            <person name="Bohlmann J."/>
            <person name="van Vuuren H.J."/>
            <person name="Jones S.J."/>
            <person name="Pretorius I.S."/>
            <person name="Schmidt S.A."/>
            <person name="Borneman A.R."/>
        </authorList>
    </citation>
    <scope>NUCLEOTIDE SEQUENCE [LARGE SCALE GENOMIC DNA]</scope>
    <source>
        <strain evidence="11">cv. Chardonnay</strain>
        <tissue evidence="10">Leaf</tissue>
    </source>
</reference>
<dbReference type="CDD" id="cd00167">
    <property type="entry name" value="SANT"/>
    <property type="match status" value="2"/>
</dbReference>
<dbReference type="EMBL" id="QGNW01001061">
    <property type="protein sequence ID" value="RVW57222.1"/>
    <property type="molecule type" value="Genomic_DNA"/>
</dbReference>
<evidence type="ECO:0000256" key="7">
    <source>
        <dbReference type="SAM" id="MobiDB-lite"/>
    </source>
</evidence>
<sequence>MAGKPPPQPYQTAGIRFYEAWRSRREGEGAGRRMGSVHVDVGVTGFRTAVSKRKTACLEEAVPITPKTAECDRSSQSSLSFRYIPNSPPPPPLTHGCNEKGCGSDQGSVEPEEDDALQKLVQKHGPRNWSLISKSIPGRSGKSCRLRWCNQLSPQVEHRAFTSEEDDTIMRAHARFGNKWATIARLLSGRTDNAIKNHWNSTLKRKCSPSPKTSSRGELITCVPPRGENRRDHTSRNDVVLKRPSNFSLPLSSGGRFVRVSNRAPEPNHAPPANPIQMIPTMAPLQQIPMHQHNQPATVPGYSPLPGGETIYPLQCRAVSCDARDDKKGSEKLHGRA</sequence>
<evidence type="ECO:0000256" key="5">
    <source>
        <dbReference type="ARBA" id="ARBA00023163"/>
    </source>
</evidence>
<feature type="domain" description="HTH myb-type" evidence="9">
    <location>
        <begin position="111"/>
        <end position="152"/>
    </location>
</feature>
<evidence type="ECO:0000313" key="11">
    <source>
        <dbReference type="Proteomes" id="UP000288805"/>
    </source>
</evidence>
<feature type="region of interest" description="Disordered" evidence="7">
    <location>
        <begin position="87"/>
        <end position="110"/>
    </location>
</feature>
<keyword evidence="2" id="KW-0677">Repeat</keyword>
<dbReference type="PROSITE" id="PS50090">
    <property type="entry name" value="MYB_LIKE"/>
    <property type="match status" value="2"/>
</dbReference>
<keyword evidence="5" id="KW-0804">Transcription</keyword>
<evidence type="ECO:0000256" key="6">
    <source>
        <dbReference type="ARBA" id="ARBA00023242"/>
    </source>
</evidence>
<evidence type="ECO:0000256" key="1">
    <source>
        <dbReference type="ARBA" id="ARBA00004123"/>
    </source>
</evidence>
<dbReference type="Pfam" id="PF00249">
    <property type="entry name" value="Myb_DNA-binding"/>
    <property type="match status" value="2"/>
</dbReference>
<evidence type="ECO:0000256" key="4">
    <source>
        <dbReference type="ARBA" id="ARBA00023125"/>
    </source>
</evidence>
<dbReference type="Proteomes" id="UP000288805">
    <property type="component" value="Unassembled WGS sequence"/>
</dbReference>
<dbReference type="SMART" id="SM00717">
    <property type="entry name" value="SANT"/>
    <property type="match status" value="2"/>
</dbReference>
<comment type="caution">
    <text evidence="10">The sequence shown here is derived from an EMBL/GenBank/DDBJ whole genome shotgun (WGS) entry which is preliminary data.</text>
</comment>
<evidence type="ECO:0000256" key="3">
    <source>
        <dbReference type="ARBA" id="ARBA00023015"/>
    </source>
</evidence>